<evidence type="ECO:0000256" key="2">
    <source>
        <dbReference type="ARBA" id="ARBA00022801"/>
    </source>
</evidence>
<protein>
    <submittedName>
        <fullName evidence="3">Alpha/beta hydrolase</fullName>
    </submittedName>
</protein>
<organism evidence="3 4">
    <name type="scientific">Acinetobacter bereziniae</name>
    <name type="common">Acinetobacter genomosp. 10</name>
    <dbReference type="NCBI Taxonomy" id="106648"/>
    <lineage>
        <taxon>Bacteria</taxon>
        <taxon>Pseudomonadati</taxon>
        <taxon>Pseudomonadota</taxon>
        <taxon>Gammaproteobacteria</taxon>
        <taxon>Moraxellales</taxon>
        <taxon>Moraxellaceae</taxon>
        <taxon>Acinetobacter</taxon>
    </lineage>
</organism>
<gene>
    <name evidence="3" type="ORF">I9054_005165</name>
</gene>
<dbReference type="GeneID" id="69463719"/>
<dbReference type="PANTHER" id="PTHR40841:SF2">
    <property type="entry name" value="SIDEROPHORE-DEGRADING ESTERASE (EUROFUNG)"/>
    <property type="match status" value="1"/>
</dbReference>
<dbReference type="EMBL" id="CP092085">
    <property type="protein sequence ID" value="UUN98843.1"/>
    <property type="molecule type" value="Genomic_DNA"/>
</dbReference>
<name>A0A0A8TQJ3_ACIBZ</name>
<comment type="similarity">
    <text evidence="1">Belongs to the esterase D family.</text>
</comment>
<keyword evidence="2 3" id="KW-0378">Hydrolase</keyword>
<evidence type="ECO:0000256" key="1">
    <source>
        <dbReference type="ARBA" id="ARBA00005622"/>
    </source>
</evidence>
<dbReference type="STRING" id="106648.GCA_000753985_03946"/>
<dbReference type="Proteomes" id="UP000644140">
    <property type="component" value="Chromosome"/>
</dbReference>
<dbReference type="AlphaFoldDB" id="A0A0A8TQJ3"/>
<dbReference type="eggNOG" id="COG2819">
    <property type="taxonomic scope" value="Bacteria"/>
</dbReference>
<dbReference type="PANTHER" id="PTHR40841">
    <property type="entry name" value="SIDEROPHORE TRIACETYLFUSARININE C ESTERASE"/>
    <property type="match status" value="1"/>
</dbReference>
<dbReference type="InterPro" id="IPR052558">
    <property type="entry name" value="Siderophore_Hydrolase_D"/>
</dbReference>
<evidence type="ECO:0000313" key="4">
    <source>
        <dbReference type="Proteomes" id="UP000644140"/>
    </source>
</evidence>
<sequence length="353" mass="40608">MIKKTFLYLALGVLSMQISIPSFADSSIKIGETHNFVSTVLNEKRAIQVYLPASYNQYPNQKYPVVYLLDSESNFHYVTGIIEKLSKSPYPSIPEMVVIGIVNTDRARDLTPTPQKPQIKEGRLIEGKTGGNLAFFNFLETELMPDVEKKYRTNGLNVLIGHSFGGITALNHMLNGHKNIQAYIVHDPSIWWDDEIMLKRFKEVKHKDFQHKKLFLTQVGSSENTASLDSHYNGIQKFNQYLTQQPFAHLNYKYIQYEGEDHGTVPLKGNLDGLRYIFEGMQINIKSIPENPDLVKQHYTQLSQNLGFELQPSEVYLNAVFDYLKRSNNPKVTQQFQRYILSIYPQWQSKSTS</sequence>
<dbReference type="InterPro" id="IPR000801">
    <property type="entry name" value="Esterase-like"/>
</dbReference>
<dbReference type="SUPFAM" id="SSF53474">
    <property type="entry name" value="alpha/beta-Hydrolases"/>
    <property type="match status" value="1"/>
</dbReference>
<dbReference type="GO" id="GO:0016788">
    <property type="term" value="F:hydrolase activity, acting on ester bonds"/>
    <property type="evidence" value="ECO:0007669"/>
    <property type="project" value="TreeGrafter"/>
</dbReference>
<dbReference type="Pfam" id="PF00756">
    <property type="entry name" value="Esterase"/>
    <property type="match status" value="1"/>
</dbReference>
<proteinExistence type="inferred from homology"/>
<reference evidence="3" key="1">
    <citation type="submission" date="2022-02" db="EMBL/GenBank/DDBJ databases">
        <title>Characterization of Tn125 harboring carbapenem-resistant Acinetobacter bereziniae clinical isolates.</title>
        <authorList>
            <person name="Wong N.-K."/>
            <person name="Pan Q."/>
        </authorList>
    </citation>
    <scope>NUCLEOTIDE SEQUENCE</scope>
    <source>
        <strain evidence="3">GD03393</strain>
    </source>
</reference>
<dbReference type="Gene3D" id="3.40.50.1820">
    <property type="entry name" value="alpha/beta hydrolase"/>
    <property type="match status" value="1"/>
</dbReference>
<accession>A0A0A8TQJ3</accession>
<dbReference type="RefSeq" id="WP_005033336.1">
    <property type="nucleotide sequence ID" value="NZ_BBLJ01000004.1"/>
</dbReference>
<dbReference type="InterPro" id="IPR029058">
    <property type="entry name" value="AB_hydrolase_fold"/>
</dbReference>
<evidence type="ECO:0000313" key="3">
    <source>
        <dbReference type="EMBL" id="UUN98843.1"/>
    </source>
</evidence>